<dbReference type="AlphaFoldDB" id="A0A6A6FW77"/>
<name>A0A6A6FW77_9PEZI</name>
<feature type="region of interest" description="Disordered" evidence="1">
    <location>
        <begin position="1"/>
        <end position="23"/>
    </location>
</feature>
<feature type="compositionally biased region" description="Basic and acidic residues" evidence="1">
    <location>
        <begin position="495"/>
        <end position="508"/>
    </location>
</feature>
<gene>
    <name evidence="2" type="ORF">CERZMDRAFT_80351</name>
</gene>
<feature type="region of interest" description="Disordered" evidence="1">
    <location>
        <begin position="482"/>
        <end position="522"/>
    </location>
</feature>
<dbReference type="EMBL" id="ML992662">
    <property type="protein sequence ID" value="KAF2217639.1"/>
    <property type="molecule type" value="Genomic_DNA"/>
</dbReference>
<evidence type="ECO:0000256" key="1">
    <source>
        <dbReference type="SAM" id="MobiDB-lite"/>
    </source>
</evidence>
<keyword evidence="3" id="KW-1185">Reference proteome</keyword>
<protein>
    <submittedName>
        <fullName evidence="2">Uncharacterized protein</fullName>
    </submittedName>
</protein>
<evidence type="ECO:0000313" key="2">
    <source>
        <dbReference type="EMBL" id="KAF2217639.1"/>
    </source>
</evidence>
<accession>A0A6A6FW77</accession>
<dbReference type="Proteomes" id="UP000799539">
    <property type="component" value="Unassembled WGS sequence"/>
</dbReference>
<sequence length="522" mass="58037">MPQKCGRLHRGHKDKYESLPRASTHCTRATTSAIYDKPFPTPESAESAFHVPFGNLITTTAAQSSTPASPDLSEYVGRRSVRYRVALHTVQDSSTRNVRDRRELKLDPSQQFQAHHVYSHIIDTDDAYKWCNQDVEQAKAICPKTQGELRLLCCRQSAMHERTSFLSALSDQGQRLPIQPFAESWTQDNAQHHCDLVSSTSSTFVDYPHGLPIPSYTSPEMTEHLYNEQDPTMWNQVAFIPSENCAAKADWYGLADSLAHSTLAPSSQSYEAPAHILTPASPSSSSSDESSALESIEFPPSANLQHHHQNLLWDDSVEDSNESALPVPQDIPTFGPSYQEAFLFAETEAVREELRLVANYVATLEERVDRGVRCAGLQQKAAMEAKALCGDFGSHAVMATELQEAGNLADVTITARREIVTDTKRRHGVCTNVNFFFFLLHPQMTGRQERVGLGHIAGDQLPVDVVGALIKRAEVTPNQRLVGREPTLRTSMLSKKLDDEPGTARHDPGASARRRKSEPYEF</sequence>
<evidence type="ECO:0000313" key="3">
    <source>
        <dbReference type="Proteomes" id="UP000799539"/>
    </source>
</evidence>
<proteinExistence type="predicted"/>
<reference evidence="2" key="1">
    <citation type="journal article" date="2020" name="Stud. Mycol.">
        <title>101 Dothideomycetes genomes: a test case for predicting lifestyles and emergence of pathogens.</title>
        <authorList>
            <person name="Haridas S."/>
            <person name="Albert R."/>
            <person name="Binder M."/>
            <person name="Bloem J."/>
            <person name="Labutti K."/>
            <person name="Salamov A."/>
            <person name="Andreopoulos B."/>
            <person name="Baker S."/>
            <person name="Barry K."/>
            <person name="Bills G."/>
            <person name="Bluhm B."/>
            <person name="Cannon C."/>
            <person name="Castanera R."/>
            <person name="Culley D."/>
            <person name="Daum C."/>
            <person name="Ezra D."/>
            <person name="Gonzalez J."/>
            <person name="Henrissat B."/>
            <person name="Kuo A."/>
            <person name="Liang C."/>
            <person name="Lipzen A."/>
            <person name="Lutzoni F."/>
            <person name="Magnuson J."/>
            <person name="Mondo S."/>
            <person name="Nolan M."/>
            <person name="Ohm R."/>
            <person name="Pangilinan J."/>
            <person name="Park H.-J."/>
            <person name="Ramirez L."/>
            <person name="Alfaro M."/>
            <person name="Sun H."/>
            <person name="Tritt A."/>
            <person name="Yoshinaga Y."/>
            <person name="Zwiers L.-H."/>
            <person name="Turgeon B."/>
            <person name="Goodwin S."/>
            <person name="Spatafora J."/>
            <person name="Crous P."/>
            <person name="Grigoriev I."/>
        </authorList>
    </citation>
    <scope>NUCLEOTIDE SEQUENCE</scope>
    <source>
        <strain evidence="2">SCOH1-5</strain>
    </source>
</reference>
<dbReference type="OrthoDB" id="3645825at2759"/>
<feature type="compositionally biased region" description="Basic residues" evidence="1">
    <location>
        <begin position="1"/>
        <end position="13"/>
    </location>
</feature>
<organism evidence="2 3">
    <name type="scientific">Cercospora zeae-maydis SCOH1-5</name>
    <dbReference type="NCBI Taxonomy" id="717836"/>
    <lineage>
        <taxon>Eukaryota</taxon>
        <taxon>Fungi</taxon>
        <taxon>Dikarya</taxon>
        <taxon>Ascomycota</taxon>
        <taxon>Pezizomycotina</taxon>
        <taxon>Dothideomycetes</taxon>
        <taxon>Dothideomycetidae</taxon>
        <taxon>Mycosphaerellales</taxon>
        <taxon>Mycosphaerellaceae</taxon>
        <taxon>Cercospora</taxon>
    </lineage>
</organism>